<evidence type="ECO:0000313" key="11">
    <source>
        <dbReference type="Proteomes" id="UP000235828"/>
    </source>
</evidence>
<keyword evidence="6" id="KW-0418">Kinase</keyword>
<accession>A0A2N8ZL05</accession>
<evidence type="ECO:0000256" key="8">
    <source>
        <dbReference type="SAM" id="Phobius"/>
    </source>
</evidence>
<dbReference type="SUPFAM" id="SSF55874">
    <property type="entry name" value="ATPase domain of HSP90 chaperone/DNA topoisomerase II/histidine kinase"/>
    <property type="match status" value="1"/>
</dbReference>
<protein>
    <recommendedName>
        <fullName evidence="2">histidine kinase</fullName>
        <ecNumber evidence="2">2.7.13.3</ecNumber>
    </recommendedName>
</protein>
<dbReference type="EMBL" id="LT960612">
    <property type="protein sequence ID" value="SON52567.1"/>
    <property type="molecule type" value="Genomic_DNA"/>
</dbReference>
<dbReference type="InterPro" id="IPR036097">
    <property type="entry name" value="HisK_dim/P_sf"/>
</dbReference>
<dbReference type="Gene3D" id="3.30.565.10">
    <property type="entry name" value="Histidine kinase-like ATPase, C-terminal domain"/>
    <property type="match status" value="1"/>
</dbReference>
<gene>
    <name evidence="10" type="ORF">VTAP4600_B0956</name>
</gene>
<dbReference type="InterPro" id="IPR036890">
    <property type="entry name" value="HATPase_C_sf"/>
</dbReference>
<keyword evidence="11" id="KW-1185">Reference proteome</keyword>
<dbReference type="Pfam" id="PF00512">
    <property type="entry name" value="HisKA"/>
    <property type="match status" value="1"/>
</dbReference>
<keyword evidence="3" id="KW-0597">Phosphoprotein</keyword>
<dbReference type="Proteomes" id="UP000235828">
    <property type="component" value="Chromosome B"/>
</dbReference>
<comment type="catalytic activity">
    <reaction evidence="1">
        <text>ATP + protein L-histidine = ADP + protein N-phospho-L-histidine.</text>
        <dbReference type="EC" id="2.7.13.3"/>
    </reaction>
</comment>
<name>A0A2N8ZL05_9VIBR</name>
<dbReference type="PANTHER" id="PTHR45436">
    <property type="entry name" value="SENSOR HISTIDINE KINASE YKOH"/>
    <property type="match status" value="1"/>
</dbReference>
<dbReference type="OrthoDB" id="9121563at2"/>
<sequence>MMWLKGHYLERGSNSIKDVKSRLLTTFSVIALSSSFLVFLIFSLYLVYNEDVQIQQHLKSFKQVAIEYYSLNKTDSAQISPNIMAFYTAESLPTALKSELPYDVNVVTRFRAFSEGGFMVYHTNFVDDSGEERALYLSVGSRDLDFGDDNWDTLLLTAMTLMLLLIAFLRFSLQRMFDGVMSPISNLSSQLANQTAHSFSVPHWAIDEVKLLSERLNDYNQMKDRLMKQERMFANYASHELKTPIAIVLGAANLQGMKDDQDFQLKQRNRIINAATGMQDTVEVLLNIVKQENAHDTSSSYPYSAGNILLDKSISKLAQGVTFTLDIADSTRLNLPYTVTNILLKNLVENAIRFTQSGHVRVSIAPDLIEVCDSGIGLHELSEQDTEHGLGLLIVRRLCDSYGWSFSLENREQGGCVAQLVRSNPETTNPTV</sequence>
<evidence type="ECO:0000256" key="1">
    <source>
        <dbReference type="ARBA" id="ARBA00000085"/>
    </source>
</evidence>
<evidence type="ECO:0000256" key="7">
    <source>
        <dbReference type="ARBA" id="ARBA00022989"/>
    </source>
</evidence>
<evidence type="ECO:0000256" key="2">
    <source>
        <dbReference type="ARBA" id="ARBA00012438"/>
    </source>
</evidence>
<evidence type="ECO:0000256" key="4">
    <source>
        <dbReference type="ARBA" id="ARBA00022679"/>
    </source>
</evidence>
<dbReference type="PROSITE" id="PS50109">
    <property type="entry name" value="HIS_KIN"/>
    <property type="match status" value="1"/>
</dbReference>
<dbReference type="InterPro" id="IPR005467">
    <property type="entry name" value="His_kinase_dom"/>
</dbReference>
<feature type="domain" description="Histidine kinase" evidence="9">
    <location>
        <begin position="236"/>
        <end position="415"/>
    </location>
</feature>
<dbReference type="Pfam" id="PF02518">
    <property type="entry name" value="HATPase_c"/>
    <property type="match status" value="1"/>
</dbReference>
<evidence type="ECO:0000256" key="6">
    <source>
        <dbReference type="ARBA" id="ARBA00022777"/>
    </source>
</evidence>
<organism evidence="10 11">
    <name type="scientific">Vibrio tapetis subsp. tapetis</name>
    <dbReference type="NCBI Taxonomy" id="1671868"/>
    <lineage>
        <taxon>Bacteria</taxon>
        <taxon>Pseudomonadati</taxon>
        <taxon>Pseudomonadota</taxon>
        <taxon>Gammaproteobacteria</taxon>
        <taxon>Vibrionales</taxon>
        <taxon>Vibrionaceae</taxon>
        <taxon>Vibrio</taxon>
    </lineage>
</organism>
<keyword evidence="7 8" id="KW-1133">Transmembrane helix</keyword>
<dbReference type="PANTHER" id="PTHR45436:SF16">
    <property type="entry name" value="HISTIDINE KINASE"/>
    <property type="match status" value="1"/>
</dbReference>
<evidence type="ECO:0000256" key="3">
    <source>
        <dbReference type="ARBA" id="ARBA00022553"/>
    </source>
</evidence>
<dbReference type="CDD" id="cd00082">
    <property type="entry name" value="HisKA"/>
    <property type="match status" value="1"/>
</dbReference>
<dbReference type="Gene3D" id="1.10.287.130">
    <property type="match status" value="1"/>
</dbReference>
<dbReference type="AlphaFoldDB" id="A0A2N8ZL05"/>
<dbReference type="KEGG" id="vta:B0956"/>
<evidence type="ECO:0000313" key="10">
    <source>
        <dbReference type="EMBL" id="SON52567.1"/>
    </source>
</evidence>
<evidence type="ECO:0000256" key="5">
    <source>
        <dbReference type="ARBA" id="ARBA00022692"/>
    </source>
</evidence>
<dbReference type="EC" id="2.7.13.3" evidence="2"/>
<feature type="transmembrane region" description="Helical" evidence="8">
    <location>
        <begin position="154"/>
        <end position="173"/>
    </location>
</feature>
<dbReference type="RefSeq" id="WP_102524784.1">
    <property type="nucleotide sequence ID" value="NZ_LT960612.1"/>
</dbReference>
<feature type="transmembrane region" description="Helical" evidence="8">
    <location>
        <begin position="21"/>
        <end position="48"/>
    </location>
</feature>
<dbReference type="SMART" id="SM00388">
    <property type="entry name" value="HisKA"/>
    <property type="match status" value="1"/>
</dbReference>
<dbReference type="InterPro" id="IPR050428">
    <property type="entry name" value="TCS_sensor_his_kinase"/>
</dbReference>
<reference evidence="10 11" key="1">
    <citation type="submission" date="2017-10" db="EMBL/GenBank/DDBJ databases">
        <authorList>
            <person name="Banno H."/>
            <person name="Chua N.-H."/>
        </authorList>
    </citation>
    <scope>NUCLEOTIDE SEQUENCE [LARGE SCALE GENOMIC DNA]</scope>
    <source>
        <strain evidence="10">Vibrio tapetis CECT4600</strain>
    </source>
</reference>
<dbReference type="GO" id="GO:0005886">
    <property type="term" value="C:plasma membrane"/>
    <property type="evidence" value="ECO:0007669"/>
    <property type="project" value="TreeGrafter"/>
</dbReference>
<evidence type="ECO:0000259" key="9">
    <source>
        <dbReference type="PROSITE" id="PS50109"/>
    </source>
</evidence>
<keyword evidence="4" id="KW-0808">Transferase</keyword>
<keyword evidence="5 8" id="KW-0812">Transmembrane</keyword>
<dbReference type="InterPro" id="IPR003661">
    <property type="entry name" value="HisK_dim/P_dom"/>
</dbReference>
<dbReference type="SUPFAM" id="SSF47384">
    <property type="entry name" value="Homodimeric domain of signal transducing histidine kinase"/>
    <property type="match status" value="1"/>
</dbReference>
<dbReference type="InterPro" id="IPR003594">
    <property type="entry name" value="HATPase_dom"/>
</dbReference>
<proteinExistence type="predicted"/>
<keyword evidence="8" id="KW-0472">Membrane</keyword>
<dbReference type="GO" id="GO:0000155">
    <property type="term" value="F:phosphorelay sensor kinase activity"/>
    <property type="evidence" value="ECO:0007669"/>
    <property type="project" value="InterPro"/>
</dbReference>
<dbReference type="SMART" id="SM00387">
    <property type="entry name" value="HATPase_c"/>
    <property type="match status" value="1"/>
</dbReference>